<dbReference type="OrthoDB" id="61546at2759"/>
<dbReference type="OMA" id="HMIENNG"/>
<keyword evidence="3 6" id="KW-1133">Transmembrane helix</keyword>
<name>A0A8J5XEQ2_DIALT</name>
<protein>
    <submittedName>
        <fullName evidence="7">Uncharacterized protein</fullName>
    </submittedName>
</protein>
<evidence type="ECO:0000256" key="6">
    <source>
        <dbReference type="SAM" id="Phobius"/>
    </source>
</evidence>
<keyword evidence="2 6" id="KW-0812">Transmembrane</keyword>
<comment type="subcellular location">
    <subcellularLocation>
        <location evidence="1">Membrane</location>
    </subcellularLocation>
</comment>
<reference evidence="7" key="1">
    <citation type="submission" date="2021-05" db="EMBL/GenBank/DDBJ databases">
        <title>The genome of the haptophyte Pavlova lutheri (Diacronema luteri, Pavlovales) - a model for lipid biosynthesis in eukaryotic algae.</title>
        <authorList>
            <person name="Hulatt C.J."/>
            <person name="Posewitz M.C."/>
        </authorList>
    </citation>
    <scope>NUCLEOTIDE SEQUENCE</scope>
    <source>
        <strain evidence="7">NIVA-4/92</strain>
    </source>
</reference>
<evidence type="ECO:0000256" key="5">
    <source>
        <dbReference type="SAM" id="MobiDB-lite"/>
    </source>
</evidence>
<dbReference type="GO" id="GO:0016020">
    <property type="term" value="C:membrane"/>
    <property type="evidence" value="ECO:0007669"/>
    <property type="project" value="UniProtKB-SubCell"/>
</dbReference>
<accession>A0A8J5XEQ2</accession>
<sequence>MSDSAPLMGNDNERTGPDGMPMMDRAEKDASYNLAAKLLLGFPIVGGAIGFGLAYGLYAFASDKQAVSARVGTLAATSGQWALLSGYVFHRTVGFLNTYPVLYKGQVMRAKSSNLRANMLVYEQIGERALPGKVVLVENGDLGQYNRANRSLHHFVENSLPVVLSIVLNTPVFPAQAFGLTCLFALGRIAHQIGYSTKKGYGAHALGFMLATLSSEALAGLLLVAALKAFGVL</sequence>
<evidence type="ECO:0000256" key="3">
    <source>
        <dbReference type="ARBA" id="ARBA00022989"/>
    </source>
</evidence>
<dbReference type="InterPro" id="IPR023352">
    <property type="entry name" value="MAPEG-like_dom_sf"/>
</dbReference>
<feature type="transmembrane region" description="Helical" evidence="6">
    <location>
        <begin position="162"/>
        <end position="186"/>
    </location>
</feature>
<dbReference type="AlphaFoldDB" id="A0A8J5XEQ2"/>
<feature type="transmembrane region" description="Helical" evidence="6">
    <location>
        <begin position="38"/>
        <end position="60"/>
    </location>
</feature>
<feature type="transmembrane region" description="Helical" evidence="6">
    <location>
        <begin position="67"/>
        <end position="89"/>
    </location>
</feature>
<evidence type="ECO:0000313" key="8">
    <source>
        <dbReference type="Proteomes" id="UP000751190"/>
    </source>
</evidence>
<evidence type="ECO:0000256" key="1">
    <source>
        <dbReference type="ARBA" id="ARBA00004370"/>
    </source>
</evidence>
<organism evidence="7 8">
    <name type="scientific">Diacronema lutheri</name>
    <name type="common">Unicellular marine alga</name>
    <name type="synonym">Monochrysis lutheri</name>
    <dbReference type="NCBI Taxonomy" id="2081491"/>
    <lineage>
        <taxon>Eukaryota</taxon>
        <taxon>Haptista</taxon>
        <taxon>Haptophyta</taxon>
        <taxon>Pavlovophyceae</taxon>
        <taxon>Pavlovales</taxon>
        <taxon>Pavlovaceae</taxon>
        <taxon>Diacronema</taxon>
    </lineage>
</organism>
<proteinExistence type="predicted"/>
<dbReference type="EMBL" id="JAGTXO010000021">
    <property type="protein sequence ID" value="KAG8462432.1"/>
    <property type="molecule type" value="Genomic_DNA"/>
</dbReference>
<dbReference type="Gene3D" id="1.20.120.550">
    <property type="entry name" value="Membrane associated eicosanoid/glutathione metabolism-like domain"/>
    <property type="match status" value="1"/>
</dbReference>
<evidence type="ECO:0000313" key="7">
    <source>
        <dbReference type="EMBL" id="KAG8462432.1"/>
    </source>
</evidence>
<keyword evidence="4 6" id="KW-0472">Membrane</keyword>
<dbReference type="Pfam" id="PF01124">
    <property type="entry name" value="MAPEG"/>
    <property type="match status" value="1"/>
</dbReference>
<dbReference type="InterPro" id="IPR001129">
    <property type="entry name" value="Membr-assoc_MAPEG"/>
</dbReference>
<dbReference type="SUPFAM" id="SSF161084">
    <property type="entry name" value="MAPEG domain-like"/>
    <property type="match status" value="1"/>
</dbReference>
<feature type="region of interest" description="Disordered" evidence="5">
    <location>
        <begin position="1"/>
        <end position="23"/>
    </location>
</feature>
<dbReference type="Proteomes" id="UP000751190">
    <property type="component" value="Unassembled WGS sequence"/>
</dbReference>
<keyword evidence="8" id="KW-1185">Reference proteome</keyword>
<gene>
    <name evidence="7" type="ORF">KFE25_012252</name>
</gene>
<comment type="caution">
    <text evidence="7">The sequence shown here is derived from an EMBL/GenBank/DDBJ whole genome shotgun (WGS) entry which is preliminary data.</text>
</comment>
<evidence type="ECO:0000256" key="2">
    <source>
        <dbReference type="ARBA" id="ARBA00022692"/>
    </source>
</evidence>
<evidence type="ECO:0000256" key="4">
    <source>
        <dbReference type="ARBA" id="ARBA00023136"/>
    </source>
</evidence>
<feature type="transmembrane region" description="Helical" evidence="6">
    <location>
        <begin position="206"/>
        <end position="227"/>
    </location>
</feature>